<dbReference type="Proteomes" id="UP001403094">
    <property type="component" value="Unassembled WGS sequence"/>
</dbReference>
<gene>
    <name evidence="3" type="ORF">GCM10009757_47460</name>
</gene>
<keyword evidence="2" id="KW-0472">Membrane</keyword>
<organism evidence="3 4">
    <name type="scientific">Streptomyces cheonanensis</name>
    <dbReference type="NCBI Taxonomy" id="312720"/>
    <lineage>
        <taxon>Bacteria</taxon>
        <taxon>Bacillati</taxon>
        <taxon>Actinomycetota</taxon>
        <taxon>Actinomycetes</taxon>
        <taxon>Kitasatosporales</taxon>
        <taxon>Streptomycetaceae</taxon>
        <taxon>Streptomyces</taxon>
    </lineage>
</organism>
<keyword evidence="2" id="KW-1133">Transmembrane helix</keyword>
<feature type="region of interest" description="Disordered" evidence="1">
    <location>
        <begin position="1"/>
        <end position="25"/>
    </location>
</feature>
<keyword evidence="2" id="KW-0812">Transmembrane</keyword>
<name>A0ABP5H587_9ACTN</name>
<evidence type="ECO:0000313" key="4">
    <source>
        <dbReference type="Proteomes" id="UP001403094"/>
    </source>
</evidence>
<evidence type="ECO:0000256" key="2">
    <source>
        <dbReference type="SAM" id="Phobius"/>
    </source>
</evidence>
<evidence type="ECO:0000313" key="3">
    <source>
        <dbReference type="EMBL" id="GAA2062952.1"/>
    </source>
</evidence>
<reference evidence="4" key="1">
    <citation type="journal article" date="2019" name="Int. J. Syst. Evol. Microbiol.">
        <title>The Global Catalogue of Microorganisms (GCM) 10K type strain sequencing project: providing services to taxonomists for standard genome sequencing and annotation.</title>
        <authorList>
            <consortium name="The Broad Institute Genomics Platform"/>
            <consortium name="The Broad Institute Genome Sequencing Center for Infectious Disease"/>
            <person name="Wu L."/>
            <person name="Ma J."/>
        </authorList>
    </citation>
    <scope>NUCLEOTIDE SEQUENCE [LARGE SCALE GENOMIC DNA]</scope>
    <source>
        <strain evidence="4">JCM 14549</strain>
    </source>
</reference>
<keyword evidence="4" id="KW-1185">Reference proteome</keyword>
<comment type="caution">
    <text evidence="3">The sequence shown here is derived from an EMBL/GenBank/DDBJ whole genome shotgun (WGS) entry which is preliminary data.</text>
</comment>
<dbReference type="EMBL" id="BAAANQ010000012">
    <property type="protein sequence ID" value="GAA2062952.1"/>
    <property type="molecule type" value="Genomic_DNA"/>
</dbReference>
<sequence>MVEPASSPLSPDPESEPDPEPQAVRVSRAAVVPAASTPPRSFGIAMMSVSLAFLVVRGWCGGAVER</sequence>
<protein>
    <submittedName>
        <fullName evidence="3">Uncharacterized protein</fullName>
    </submittedName>
</protein>
<feature type="transmembrane region" description="Helical" evidence="2">
    <location>
        <begin position="42"/>
        <end position="60"/>
    </location>
</feature>
<proteinExistence type="predicted"/>
<accession>A0ABP5H587</accession>
<evidence type="ECO:0000256" key="1">
    <source>
        <dbReference type="SAM" id="MobiDB-lite"/>
    </source>
</evidence>